<evidence type="ECO:0000256" key="5">
    <source>
        <dbReference type="ARBA" id="ARBA00023274"/>
    </source>
</evidence>
<dbReference type="Pfam" id="PF06984">
    <property type="entry name" value="MRP-L47"/>
    <property type="match status" value="1"/>
</dbReference>
<evidence type="ECO:0000256" key="6">
    <source>
        <dbReference type="ARBA" id="ARBA00035289"/>
    </source>
</evidence>
<feature type="compositionally biased region" description="Basic and acidic residues" evidence="8">
    <location>
        <begin position="239"/>
        <end position="251"/>
    </location>
</feature>
<evidence type="ECO:0000313" key="10">
    <source>
        <dbReference type="Proteomes" id="UP000800096"/>
    </source>
</evidence>
<keyword evidence="5" id="KW-0687">Ribonucleoprotein</keyword>
<feature type="region of interest" description="Disordered" evidence="8">
    <location>
        <begin position="239"/>
        <end position="282"/>
    </location>
</feature>
<evidence type="ECO:0000256" key="7">
    <source>
        <dbReference type="ARBA" id="ARBA00035399"/>
    </source>
</evidence>
<keyword evidence="10" id="KW-1185">Reference proteome</keyword>
<dbReference type="PANTHER" id="PTHR21183:SF18">
    <property type="entry name" value="LARGE RIBOSOMAL SUBUNIT PROTEIN UL29M"/>
    <property type="match status" value="1"/>
</dbReference>
<dbReference type="EMBL" id="ML979139">
    <property type="protein sequence ID" value="KAF1913234.1"/>
    <property type="molecule type" value="Genomic_DNA"/>
</dbReference>
<reference evidence="9" key="1">
    <citation type="journal article" date="2020" name="Stud. Mycol.">
        <title>101 Dothideomycetes genomes: a test case for predicting lifestyles and emergence of pathogens.</title>
        <authorList>
            <person name="Haridas S."/>
            <person name="Albert R."/>
            <person name="Binder M."/>
            <person name="Bloem J."/>
            <person name="Labutti K."/>
            <person name="Salamov A."/>
            <person name="Andreopoulos B."/>
            <person name="Baker S."/>
            <person name="Barry K."/>
            <person name="Bills G."/>
            <person name="Bluhm B."/>
            <person name="Cannon C."/>
            <person name="Castanera R."/>
            <person name="Culley D."/>
            <person name="Daum C."/>
            <person name="Ezra D."/>
            <person name="Gonzalez J."/>
            <person name="Henrissat B."/>
            <person name="Kuo A."/>
            <person name="Liang C."/>
            <person name="Lipzen A."/>
            <person name="Lutzoni F."/>
            <person name="Magnuson J."/>
            <person name="Mondo S."/>
            <person name="Nolan M."/>
            <person name="Ohm R."/>
            <person name="Pangilinan J."/>
            <person name="Park H.-J."/>
            <person name="Ramirez L."/>
            <person name="Alfaro M."/>
            <person name="Sun H."/>
            <person name="Tritt A."/>
            <person name="Yoshinaga Y."/>
            <person name="Zwiers L.-H."/>
            <person name="Turgeon B."/>
            <person name="Goodwin S."/>
            <person name="Spatafora J."/>
            <person name="Crous P."/>
            <person name="Grigoriev I."/>
        </authorList>
    </citation>
    <scope>NUCLEOTIDE SEQUENCE</scope>
    <source>
        <strain evidence="9">HMLAC05119</strain>
    </source>
</reference>
<sequence>MHNYGHVSQKRTDYQLSKRSRCMLGHFSPAPAEAQSSNTMATMHSRILRPTLAAAKAPDPLPAFLASSTQCPRKAPAARFSTSPVRCKADNNKNRGLSAVRATGLRDRQTLSVGKAPRAIPRPVPIAQKATGTPDHGLWGFFKDQQLLQTPLEESRHGRAWTIAELRNRTFDTLHQLWWICAKERNRLATDKIERQRLEAGYGDVEGKERDETIQKTMKAILDTLAERQLAWKEAQELAKHDPNIDLKRTDGPQFLEPAYEDEPVEQEAEETHQEPTNRPLQ</sequence>
<comment type="subcellular location">
    <subcellularLocation>
        <location evidence="1">Mitochondrion</location>
    </subcellularLocation>
</comment>
<dbReference type="Proteomes" id="UP000800096">
    <property type="component" value="Unassembled WGS sequence"/>
</dbReference>
<accession>A0A6A5QFD3</accession>
<dbReference type="InterPro" id="IPR038340">
    <property type="entry name" value="MRP-L47_sf"/>
</dbReference>
<dbReference type="OrthoDB" id="270763at2759"/>
<name>A0A6A5QFD3_AMPQU</name>
<feature type="compositionally biased region" description="Acidic residues" evidence="8">
    <location>
        <begin position="259"/>
        <end position="269"/>
    </location>
</feature>
<gene>
    <name evidence="9" type="ORF">BDU57DRAFT_522007</name>
</gene>
<keyword evidence="3 9" id="KW-0689">Ribosomal protein</keyword>
<evidence type="ECO:0000256" key="2">
    <source>
        <dbReference type="ARBA" id="ARBA00009254"/>
    </source>
</evidence>
<evidence type="ECO:0000256" key="8">
    <source>
        <dbReference type="SAM" id="MobiDB-lite"/>
    </source>
</evidence>
<dbReference type="PANTHER" id="PTHR21183">
    <property type="entry name" value="RIBOSOMAL PROTEIN L47, MITOCHONDRIAL-RELATED"/>
    <property type="match status" value="1"/>
</dbReference>
<dbReference type="GO" id="GO:0005762">
    <property type="term" value="C:mitochondrial large ribosomal subunit"/>
    <property type="evidence" value="ECO:0007669"/>
    <property type="project" value="TreeGrafter"/>
</dbReference>
<dbReference type="GO" id="GO:0032543">
    <property type="term" value="P:mitochondrial translation"/>
    <property type="evidence" value="ECO:0007669"/>
    <property type="project" value="TreeGrafter"/>
</dbReference>
<dbReference type="AlphaFoldDB" id="A0A6A5QFD3"/>
<evidence type="ECO:0000313" key="9">
    <source>
        <dbReference type="EMBL" id="KAF1913234.1"/>
    </source>
</evidence>
<comment type="similarity">
    <text evidence="2">Belongs to the universal ribosomal protein uL29 family.</text>
</comment>
<evidence type="ECO:0000256" key="1">
    <source>
        <dbReference type="ARBA" id="ARBA00004173"/>
    </source>
</evidence>
<organism evidence="9 10">
    <name type="scientific">Ampelomyces quisqualis</name>
    <name type="common">Powdery mildew agent</name>
    <dbReference type="NCBI Taxonomy" id="50730"/>
    <lineage>
        <taxon>Eukaryota</taxon>
        <taxon>Fungi</taxon>
        <taxon>Dikarya</taxon>
        <taxon>Ascomycota</taxon>
        <taxon>Pezizomycotina</taxon>
        <taxon>Dothideomycetes</taxon>
        <taxon>Pleosporomycetidae</taxon>
        <taxon>Pleosporales</taxon>
        <taxon>Pleosporineae</taxon>
        <taxon>Phaeosphaeriaceae</taxon>
        <taxon>Ampelomyces</taxon>
    </lineage>
</organism>
<keyword evidence="4" id="KW-0496">Mitochondrion</keyword>
<dbReference type="Gene3D" id="6.10.330.20">
    <property type="match status" value="1"/>
</dbReference>
<protein>
    <recommendedName>
        <fullName evidence="6">Large ribosomal subunit protein uL29m</fullName>
    </recommendedName>
    <alternativeName>
        <fullName evidence="7">54S ribosomal protein L4, mitochondrial</fullName>
    </alternativeName>
</protein>
<dbReference type="GO" id="GO:0003735">
    <property type="term" value="F:structural constituent of ribosome"/>
    <property type="evidence" value="ECO:0007669"/>
    <property type="project" value="InterPro"/>
</dbReference>
<evidence type="ECO:0000256" key="4">
    <source>
        <dbReference type="ARBA" id="ARBA00023128"/>
    </source>
</evidence>
<proteinExistence type="inferred from homology"/>
<dbReference type="InterPro" id="IPR010729">
    <property type="entry name" value="Ribosomal_uL29_mit"/>
</dbReference>
<evidence type="ECO:0000256" key="3">
    <source>
        <dbReference type="ARBA" id="ARBA00022980"/>
    </source>
</evidence>